<evidence type="ECO:0000256" key="2">
    <source>
        <dbReference type="SAM" id="SignalP"/>
    </source>
</evidence>
<feature type="signal peptide" evidence="2">
    <location>
        <begin position="1"/>
        <end position="25"/>
    </location>
</feature>
<dbReference type="EMBL" id="FWFZ01000011">
    <property type="protein sequence ID" value="SLN54358.1"/>
    <property type="molecule type" value="Genomic_DNA"/>
</dbReference>
<organism evidence="3 4">
    <name type="scientific">Roseisalinus antarcticus</name>
    <dbReference type="NCBI Taxonomy" id="254357"/>
    <lineage>
        <taxon>Bacteria</taxon>
        <taxon>Pseudomonadati</taxon>
        <taxon>Pseudomonadota</taxon>
        <taxon>Alphaproteobacteria</taxon>
        <taxon>Rhodobacterales</taxon>
        <taxon>Roseobacteraceae</taxon>
        <taxon>Roseisalinus</taxon>
    </lineage>
</organism>
<dbReference type="AlphaFoldDB" id="A0A1Y5T2Y6"/>
<protein>
    <recommendedName>
        <fullName evidence="5">Lipoprotein</fullName>
    </recommendedName>
</protein>
<name>A0A1Y5T2Y6_9RHOB</name>
<dbReference type="OrthoDB" id="8032791at2"/>
<feature type="chain" id="PRO_5013142362" description="Lipoprotein" evidence="2">
    <location>
        <begin position="26"/>
        <end position="179"/>
    </location>
</feature>
<evidence type="ECO:0000313" key="3">
    <source>
        <dbReference type="EMBL" id="SLN54358.1"/>
    </source>
</evidence>
<keyword evidence="2" id="KW-0732">Signal</keyword>
<evidence type="ECO:0008006" key="5">
    <source>
        <dbReference type="Google" id="ProtNLM"/>
    </source>
</evidence>
<accession>A0A1Y5T2Y6</accession>
<keyword evidence="4" id="KW-1185">Reference proteome</keyword>
<reference evidence="3 4" key="1">
    <citation type="submission" date="2017-03" db="EMBL/GenBank/DDBJ databases">
        <authorList>
            <person name="Afonso C.L."/>
            <person name="Miller P.J."/>
            <person name="Scott M.A."/>
            <person name="Spackman E."/>
            <person name="Goraichik I."/>
            <person name="Dimitrov K.M."/>
            <person name="Suarez D.L."/>
            <person name="Swayne D.E."/>
        </authorList>
    </citation>
    <scope>NUCLEOTIDE SEQUENCE [LARGE SCALE GENOMIC DNA]</scope>
    <source>
        <strain evidence="3 4">CECT 7023</strain>
    </source>
</reference>
<dbReference type="Proteomes" id="UP000193900">
    <property type="component" value="Unassembled WGS sequence"/>
</dbReference>
<dbReference type="PROSITE" id="PS51257">
    <property type="entry name" value="PROKAR_LIPOPROTEIN"/>
    <property type="match status" value="1"/>
</dbReference>
<proteinExistence type="predicted"/>
<feature type="region of interest" description="Disordered" evidence="1">
    <location>
        <begin position="23"/>
        <end position="50"/>
    </location>
</feature>
<evidence type="ECO:0000313" key="4">
    <source>
        <dbReference type="Proteomes" id="UP000193900"/>
    </source>
</evidence>
<dbReference type="RefSeq" id="WP_085879272.1">
    <property type="nucleotide sequence ID" value="NZ_FWFZ01000011.1"/>
</dbReference>
<evidence type="ECO:0000256" key="1">
    <source>
        <dbReference type="SAM" id="MobiDB-lite"/>
    </source>
</evidence>
<gene>
    <name evidence="3" type="ORF">ROA7023_02427</name>
</gene>
<sequence>MLRGVLTLPLVALLGGCGGMGGAPSASTAAPMSDPYGTGGPPAIGRITDAGGPGWTTYDFSVGAVDPSAHVSPRDGVPTLTLVGFPPGEPFAESGRLQITAPLAAVAPGPASGTARISGGEVPLEGPATVTIDAVSPPAPDELLGRISGSYSARLCPAGGADAGCESHAGTFSTRAALP</sequence>